<dbReference type="Proteomes" id="UP000241434">
    <property type="component" value="Unassembled WGS sequence"/>
</dbReference>
<dbReference type="OrthoDB" id="5459053at2"/>
<evidence type="ECO:0000256" key="1">
    <source>
        <dbReference type="SAM" id="Phobius"/>
    </source>
</evidence>
<sequence>MKSKSHLIIGTLSSLELSLAMGLNLTPITLSVAAFLSVAPDIDEANSNVLNALVSKKTTKRIHSFLIYSLLIFSFYLYMKTSSNIYIGIIISFIFISIVEKKVTANKVRSIVLSLLIIFIGFIMLFYKLNIGIVVLTFLIASFPIMSHRSFTHSLSMIFLIYLLLSYIENTLKIADLSIIGTFAYSSHLMCDIITKRGVPLFYPFSKKYFSIANLRVGSFMCNFIEILLIFLLFLSILFHFA</sequence>
<reference evidence="2" key="1">
    <citation type="thesis" date="2015" institute="Rutgers" country="The State University of New Jersey, 14 College Farm Rd., New Brunswick, NJ, USA">
        <title>Ammonia toxicity in bacteria and its implications for treatment of and resource recovery from highly nitrogenous organic wastes.</title>
        <authorList>
            <person name="Luther A.K."/>
        </authorList>
    </citation>
    <scope>NUCLEOTIDE SEQUENCE</scope>
    <source>
        <strain evidence="2">RT-10B</strain>
    </source>
</reference>
<comment type="caution">
    <text evidence="2">The sequence shown here is derived from an EMBL/GenBank/DDBJ whole genome shotgun (WGS) entry which is preliminary data.</text>
</comment>
<feature type="transmembrane region" description="Helical" evidence="1">
    <location>
        <begin position="151"/>
        <end position="168"/>
    </location>
</feature>
<proteinExistence type="predicted"/>
<evidence type="ECO:0008006" key="4">
    <source>
        <dbReference type="Google" id="ProtNLM"/>
    </source>
</evidence>
<feature type="transmembrane region" description="Helical" evidence="1">
    <location>
        <begin position="217"/>
        <end position="241"/>
    </location>
</feature>
<dbReference type="AlphaFoldDB" id="A0A2P7Q1B8"/>
<dbReference type="Pfam" id="PF04307">
    <property type="entry name" value="YdjM"/>
    <property type="match status" value="1"/>
</dbReference>
<feature type="transmembrane region" description="Helical" evidence="1">
    <location>
        <begin position="112"/>
        <end position="145"/>
    </location>
</feature>
<keyword evidence="1" id="KW-1133">Transmembrane helix</keyword>
<accession>A0A2P7Q1B8</accession>
<name>A0A2P7Q1B8_9FIRM</name>
<evidence type="ECO:0000313" key="3">
    <source>
        <dbReference type="Proteomes" id="UP000241434"/>
    </source>
</evidence>
<dbReference type="InterPro" id="IPR007404">
    <property type="entry name" value="YdjM-like"/>
</dbReference>
<feature type="transmembrane region" description="Helical" evidence="1">
    <location>
        <begin position="62"/>
        <end position="79"/>
    </location>
</feature>
<feature type="transmembrane region" description="Helical" evidence="1">
    <location>
        <begin position="85"/>
        <end position="100"/>
    </location>
</feature>
<protein>
    <recommendedName>
        <fullName evidence="4">Inner membrane protein</fullName>
    </recommendedName>
</protein>
<gene>
    <name evidence="2" type="ORF">UF10_03750</name>
</gene>
<dbReference type="PANTHER" id="PTHR35531:SF1">
    <property type="entry name" value="INNER MEMBRANE PROTEIN YBCI-RELATED"/>
    <property type="match status" value="1"/>
</dbReference>
<keyword evidence="1" id="KW-0812">Transmembrane</keyword>
<dbReference type="EMBL" id="JYGE01000003">
    <property type="protein sequence ID" value="PSJ31752.1"/>
    <property type="molecule type" value="Genomic_DNA"/>
</dbReference>
<dbReference type="RefSeq" id="WP_106776493.1">
    <property type="nucleotide sequence ID" value="NZ_JYGE01000003.1"/>
</dbReference>
<keyword evidence="3" id="KW-1185">Reference proteome</keyword>
<keyword evidence="1" id="KW-0472">Membrane</keyword>
<evidence type="ECO:0000313" key="2">
    <source>
        <dbReference type="EMBL" id="PSJ31752.1"/>
    </source>
</evidence>
<dbReference type="PANTHER" id="PTHR35531">
    <property type="entry name" value="INNER MEMBRANE PROTEIN YBCI-RELATED"/>
    <property type="match status" value="1"/>
</dbReference>
<organism evidence="2 3">
    <name type="scientific">Peptostreptococcus russellii</name>
    <dbReference type="NCBI Taxonomy" id="215200"/>
    <lineage>
        <taxon>Bacteria</taxon>
        <taxon>Bacillati</taxon>
        <taxon>Bacillota</taxon>
        <taxon>Clostridia</taxon>
        <taxon>Peptostreptococcales</taxon>
        <taxon>Peptostreptococcaceae</taxon>
        <taxon>Peptostreptococcus</taxon>
    </lineage>
</organism>